<evidence type="ECO:0000259" key="1">
    <source>
        <dbReference type="Pfam" id="PF00155"/>
    </source>
</evidence>
<dbReference type="Proteomes" id="UP001338125">
    <property type="component" value="Unassembled WGS sequence"/>
</dbReference>
<keyword evidence="3" id="KW-1185">Reference proteome</keyword>
<reference evidence="2 3" key="1">
    <citation type="submission" date="2024-01" db="EMBL/GenBank/DDBJ databases">
        <title>Complete genome of Cladobotryum mycophilum ATHUM6906.</title>
        <authorList>
            <person name="Christinaki A.C."/>
            <person name="Myridakis A.I."/>
            <person name="Kouvelis V.N."/>
        </authorList>
    </citation>
    <scope>NUCLEOTIDE SEQUENCE [LARGE SCALE GENOMIC DNA]</scope>
    <source>
        <strain evidence="2 3">ATHUM6906</strain>
    </source>
</reference>
<dbReference type="CDD" id="cd00609">
    <property type="entry name" value="AAT_like"/>
    <property type="match status" value="1"/>
</dbReference>
<accession>A0ABR0T126</accession>
<evidence type="ECO:0000313" key="2">
    <source>
        <dbReference type="EMBL" id="KAK5998125.1"/>
    </source>
</evidence>
<dbReference type="Gene3D" id="3.90.1150.10">
    <property type="entry name" value="Aspartate Aminotransferase, domain 1"/>
    <property type="match status" value="1"/>
</dbReference>
<dbReference type="PANTHER" id="PTHR42858">
    <property type="entry name" value="AMINOTRANSFERASE"/>
    <property type="match status" value="1"/>
</dbReference>
<dbReference type="Pfam" id="PF00155">
    <property type="entry name" value="Aminotran_1_2"/>
    <property type="match status" value="1"/>
</dbReference>
<name>A0ABR0T126_9HYPO</name>
<dbReference type="Gene3D" id="3.40.640.10">
    <property type="entry name" value="Type I PLP-dependent aspartate aminotransferase-like (Major domain)"/>
    <property type="match status" value="1"/>
</dbReference>
<feature type="domain" description="Aminotransferase class I/classII large" evidence="1">
    <location>
        <begin position="45"/>
        <end position="433"/>
    </location>
</feature>
<gene>
    <name evidence="2" type="ORF">PT974_00497</name>
</gene>
<dbReference type="EMBL" id="JAVFKD010000001">
    <property type="protein sequence ID" value="KAK5998125.1"/>
    <property type="molecule type" value="Genomic_DNA"/>
</dbReference>
<comment type="caution">
    <text evidence="2">The sequence shown here is derived from an EMBL/GenBank/DDBJ whole genome shotgun (WGS) entry which is preliminary data.</text>
</comment>
<dbReference type="PANTHER" id="PTHR42858:SF1">
    <property type="entry name" value="LD15494P"/>
    <property type="match status" value="1"/>
</dbReference>
<organism evidence="2 3">
    <name type="scientific">Cladobotryum mycophilum</name>
    <dbReference type="NCBI Taxonomy" id="491253"/>
    <lineage>
        <taxon>Eukaryota</taxon>
        <taxon>Fungi</taxon>
        <taxon>Dikarya</taxon>
        <taxon>Ascomycota</taxon>
        <taxon>Pezizomycotina</taxon>
        <taxon>Sordariomycetes</taxon>
        <taxon>Hypocreomycetidae</taxon>
        <taxon>Hypocreales</taxon>
        <taxon>Hypocreaceae</taxon>
        <taxon>Cladobotryum</taxon>
    </lineage>
</organism>
<sequence>MTSFIQVEKPLVNLLRGWPSPDLLPAKIISAACQRILVDPSEYTPILQYGADEGYEPLRERLAQWLGRHYSVTPDADRICITGGASQNLACILQSFTDPNYTRAVWMIAPSYHLAANIFADSGFARKLKAVPEDDEGVNLDALETKMEKFEEQERIDTPHEPKPFKAPGPYRKLYRHIIYAVPTCANPSGKTMSLHRRVGLVKLARKYNALIICDDVYDFLQWPLEGPTTPERTQEMRLPRLCDIEMSLGQAENDPQGFGHTVSNGSFSKIAGPGIRTGWAEATPAFALGLSKTASSVSGGAPSQFCAGMLADLLRTGELEQFIEEKTRPALQERHQLIMKAIHQYMAPYGVTARESSATGSGIYGGYFVWLTLNHGPSCEVLAEAAMEEENIMIGRGSIFAVPGDDEVENFDQNIRLSFSWEPRETMVDAIKRLGALLKRMQGNVSYYQELAKQKRGTTESTGTYV</sequence>
<protein>
    <recommendedName>
        <fullName evidence="1">Aminotransferase class I/classII large domain-containing protein</fullName>
    </recommendedName>
</protein>
<dbReference type="InterPro" id="IPR004839">
    <property type="entry name" value="Aminotransferase_I/II_large"/>
</dbReference>
<proteinExistence type="predicted"/>
<dbReference type="InterPro" id="IPR015421">
    <property type="entry name" value="PyrdxlP-dep_Trfase_major"/>
</dbReference>
<evidence type="ECO:0000313" key="3">
    <source>
        <dbReference type="Proteomes" id="UP001338125"/>
    </source>
</evidence>
<dbReference type="InterPro" id="IPR015422">
    <property type="entry name" value="PyrdxlP-dep_Trfase_small"/>
</dbReference>
<dbReference type="InterPro" id="IPR015424">
    <property type="entry name" value="PyrdxlP-dep_Trfase"/>
</dbReference>
<dbReference type="SUPFAM" id="SSF53383">
    <property type="entry name" value="PLP-dependent transferases"/>
    <property type="match status" value="1"/>
</dbReference>